<keyword evidence="2" id="KW-0820">tRNA-binding</keyword>
<dbReference type="InterPro" id="IPR018517">
    <property type="entry name" value="tRNA_hU_synthase_CS"/>
</dbReference>
<evidence type="ECO:0000256" key="2">
    <source>
        <dbReference type="ARBA" id="ARBA00022555"/>
    </source>
</evidence>
<organism evidence="12 13">
    <name type="scientific">Polarella glacialis</name>
    <name type="common">Dinoflagellate</name>
    <dbReference type="NCBI Taxonomy" id="89957"/>
    <lineage>
        <taxon>Eukaryota</taxon>
        <taxon>Sar</taxon>
        <taxon>Alveolata</taxon>
        <taxon>Dinophyceae</taxon>
        <taxon>Suessiales</taxon>
        <taxon>Suessiaceae</taxon>
        <taxon>Polarella</taxon>
    </lineage>
</organism>
<sequence>MRLLTSRAQLWTEMIVDDTVLHNLEPVKCDRFLGFNPIEHPIVCQLGGSDPIKLTEAAQVVERYGYDEVNLNVGCPSSRVASKGEFGCSLMKRSEVVRDTIHAMSRAVQIPVTVKCRLGVDNQDSPEFTREFVRTVAQGGCKHFVIHARKAWLNGLSPAQNRSVPPLHYPRVLDLCREFPDLNFSLNGGVSDMGHARALLGFPGDRLAGETEELTGTAWGWPGSDGAEGLRGPLGSLPSNFSGVMIGRGAMNTPCMLWDVDHCIYGDAPRAEQMTRRQLLEKYRVYLEEAHPDGASAVGPLHMALKPTLGVMAGLKGNKAFRNTADSLMRIKETRELGPAHVLEMAMKAVDEANPGVLDEPLSRTEAYKPAKDRSSGASDGHVIPKDRPGSSARGLKRKGVTGSGGDEVAEAVAADGLGDAVTLKPVEAEQEGQVAGVVK</sequence>
<dbReference type="OrthoDB" id="10262250at2759"/>
<evidence type="ECO:0000256" key="3">
    <source>
        <dbReference type="ARBA" id="ARBA00022630"/>
    </source>
</evidence>
<keyword evidence="8" id="KW-0560">Oxidoreductase</keyword>
<reference evidence="12" key="1">
    <citation type="submission" date="2021-02" db="EMBL/GenBank/DDBJ databases">
        <authorList>
            <person name="Dougan E. K."/>
            <person name="Rhodes N."/>
            <person name="Thang M."/>
            <person name="Chan C."/>
        </authorList>
    </citation>
    <scope>NUCLEOTIDE SEQUENCE</scope>
</reference>
<proteinExistence type="predicted"/>
<evidence type="ECO:0000256" key="7">
    <source>
        <dbReference type="ARBA" id="ARBA00022884"/>
    </source>
</evidence>
<dbReference type="GO" id="GO:0000049">
    <property type="term" value="F:tRNA binding"/>
    <property type="evidence" value="ECO:0007669"/>
    <property type="project" value="UniProtKB-KW"/>
</dbReference>
<evidence type="ECO:0000256" key="4">
    <source>
        <dbReference type="ARBA" id="ARBA00022643"/>
    </source>
</evidence>
<dbReference type="PANTHER" id="PTHR42907:SF1">
    <property type="entry name" value="FMN-LINKED OXIDOREDUCTASES SUPERFAMILY PROTEIN"/>
    <property type="match status" value="1"/>
</dbReference>
<evidence type="ECO:0000313" key="11">
    <source>
        <dbReference type="EMBL" id="CAE8583031.1"/>
    </source>
</evidence>
<dbReference type="EMBL" id="CAJNNV010000582">
    <property type="protein sequence ID" value="CAE8583031.1"/>
    <property type="molecule type" value="Genomic_DNA"/>
</dbReference>
<keyword evidence="6" id="KW-0521">NADP</keyword>
<dbReference type="Proteomes" id="UP000626109">
    <property type="component" value="Unassembled WGS sequence"/>
</dbReference>
<keyword evidence="5" id="KW-0819">tRNA processing</keyword>
<keyword evidence="7" id="KW-0694">RNA-binding</keyword>
<feature type="region of interest" description="Disordered" evidence="9">
    <location>
        <begin position="354"/>
        <end position="408"/>
    </location>
</feature>
<dbReference type="Gene3D" id="3.20.20.70">
    <property type="entry name" value="Aldolase class I"/>
    <property type="match status" value="1"/>
</dbReference>
<dbReference type="EMBL" id="CAJNNW010025894">
    <property type="protein sequence ID" value="CAE8680794.1"/>
    <property type="molecule type" value="Genomic_DNA"/>
</dbReference>
<keyword evidence="14" id="KW-1185">Reference proteome</keyword>
<comment type="cofactor">
    <cofactor evidence="1">
        <name>FMN</name>
        <dbReference type="ChEBI" id="CHEBI:58210"/>
    </cofactor>
</comment>
<keyword evidence="3" id="KW-0285">Flavoprotein</keyword>
<evidence type="ECO:0000256" key="6">
    <source>
        <dbReference type="ARBA" id="ARBA00022857"/>
    </source>
</evidence>
<evidence type="ECO:0000256" key="8">
    <source>
        <dbReference type="ARBA" id="ARBA00023002"/>
    </source>
</evidence>
<evidence type="ECO:0000256" key="1">
    <source>
        <dbReference type="ARBA" id="ARBA00001917"/>
    </source>
</evidence>
<comment type="caution">
    <text evidence="12">The sequence shown here is derived from an EMBL/GenBank/DDBJ whole genome shotgun (WGS) entry which is preliminary data.</text>
</comment>
<dbReference type="GO" id="GO:0050660">
    <property type="term" value="F:flavin adenine dinucleotide binding"/>
    <property type="evidence" value="ECO:0007669"/>
    <property type="project" value="InterPro"/>
</dbReference>
<dbReference type="GO" id="GO:0017150">
    <property type="term" value="F:tRNA dihydrouridine synthase activity"/>
    <property type="evidence" value="ECO:0007669"/>
    <property type="project" value="InterPro"/>
</dbReference>
<dbReference type="NCBIfam" id="NF008774">
    <property type="entry name" value="PRK11815.1"/>
    <property type="match status" value="1"/>
</dbReference>
<dbReference type="SUPFAM" id="SSF51395">
    <property type="entry name" value="FMN-linked oxidoreductases"/>
    <property type="match status" value="1"/>
</dbReference>
<evidence type="ECO:0000313" key="14">
    <source>
        <dbReference type="Proteomes" id="UP000654075"/>
    </source>
</evidence>
<feature type="domain" description="DUS-like FMN-binding" evidence="10">
    <location>
        <begin position="4"/>
        <end position="200"/>
    </location>
</feature>
<dbReference type="Gene3D" id="1.20.120.1460">
    <property type="match status" value="1"/>
</dbReference>
<dbReference type="AlphaFoldDB" id="A0A813JQ97"/>
<name>A0A813JQ97_POLGL</name>
<dbReference type="CDD" id="cd02801">
    <property type="entry name" value="DUS_like_FMN"/>
    <property type="match status" value="1"/>
</dbReference>
<keyword evidence="4" id="KW-0288">FMN</keyword>
<dbReference type="Pfam" id="PF01207">
    <property type="entry name" value="Dus"/>
    <property type="match status" value="1"/>
</dbReference>
<dbReference type="Proteomes" id="UP000654075">
    <property type="component" value="Unassembled WGS sequence"/>
</dbReference>
<dbReference type="PANTHER" id="PTHR42907">
    <property type="entry name" value="FMN-LINKED OXIDOREDUCTASES SUPERFAMILY PROTEIN"/>
    <property type="match status" value="1"/>
</dbReference>
<evidence type="ECO:0000313" key="12">
    <source>
        <dbReference type="EMBL" id="CAE8680794.1"/>
    </source>
</evidence>
<dbReference type="InterPro" id="IPR013785">
    <property type="entry name" value="Aldolase_TIM"/>
</dbReference>
<dbReference type="PROSITE" id="PS01136">
    <property type="entry name" value="UPF0034"/>
    <property type="match status" value="1"/>
</dbReference>
<evidence type="ECO:0000259" key="10">
    <source>
        <dbReference type="Pfam" id="PF01207"/>
    </source>
</evidence>
<protein>
    <recommendedName>
        <fullName evidence="10">DUS-like FMN-binding domain-containing protein</fullName>
    </recommendedName>
</protein>
<dbReference type="InterPro" id="IPR035587">
    <property type="entry name" value="DUS-like_FMN-bd"/>
</dbReference>
<evidence type="ECO:0000256" key="5">
    <source>
        <dbReference type="ARBA" id="ARBA00022694"/>
    </source>
</evidence>
<gene>
    <name evidence="11" type="ORF">PGLA1383_LOCUS2019</name>
    <name evidence="12" type="ORF">PGLA2088_LOCUS22115</name>
</gene>
<dbReference type="OMA" id="ACMENTT"/>
<feature type="compositionally biased region" description="Basic and acidic residues" evidence="9">
    <location>
        <begin position="361"/>
        <end position="375"/>
    </location>
</feature>
<accession>A0A813JQ97</accession>
<evidence type="ECO:0000256" key="9">
    <source>
        <dbReference type="SAM" id="MobiDB-lite"/>
    </source>
</evidence>
<evidence type="ECO:0000313" key="13">
    <source>
        <dbReference type="Proteomes" id="UP000626109"/>
    </source>
</evidence>
<dbReference type="InterPro" id="IPR004653">
    <property type="entry name" value="DusA"/>
</dbReference>